<feature type="chain" id="PRO_5045258908" evidence="1">
    <location>
        <begin position="29"/>
        <end position="1103"/>
    </location>
</feature>
<dbReference type="Gene3D" id="3.40.710.10">
    <property type="entry name" value="DD-peptidase/beta-lactamase superfamily"/>
    <property type="match status" value="3"/>
</dbReference>
<dbReference type="InterPro" id="IPR012338">
    <property type="entry name" value="Beta-lactam/transpept-like"/>
</dbReference>
<dbReference type="PANTHER" id="PTHR46825">
    <property type="entry name" value="D-ALANYL-D-ALANINE-CARBOXYPEPTIDASE/ENDOPEPTIDASE AMPH"/>
    <property type="match status" value="1"/>
</dbReference>
<dbReference type="EC" id="3.-.-.-" evidence="3"/>
<feature type="domain" description="Beta-lactamase-related" evidence="2">
    <location>
        <begin position="50"/>
        <end position="377"/>
    </location>
</feature>
<evidence type="ECO:0000313" key="4">
    <source>
        <dbReference type="Proteomes" id="UP001595699"/>
    </source>
</evidence>
<name>A0ABV7YFW6_9ACTN</name>
<organism evidence="3 4">
    <name type="scientific">Tenggerimyces flavus</name>
    <dbReference type="NCBI Taxonomy" id="1708749"/>
    <lineage>
        <taxon>Bacteria</taxon>
        <taxon>Bacillati</taxon>
        <taxon>Actinomycetota</taxon>
        <taxon>Actinomycetes</taxon>
        <taxon>Propionibacteriales</taxon>
        <taxon>Nocardioidaceae</taxon>
        <taxon>Tenggerimyces</taxon>
    </lineage>
</organism>
<protein>
    <submittedName>
        <fullName evidence="3">Serine hydrolase domain-containing protein</fullName>
        <ecNumber evidence="3">3.-.-.-</ecNumber>
    </submittedName>
</protein>
<dbReference type="InterPro" id="IPR001466">
    <property type="entry name" value="Beta-lactam-related"/>
</dbReference>
<dbReference type="SUPFAM" id="SSF56601">
    <property type="entry name" value="beta-lactamase/transpeptidase-like"/>
    <property type="match status" value="3"/>
</dbReference>
<evidence type="ECO:0000256" key="1">
    <source>
        <dbReference type="SAM" id="SignalP"/>
    </source>
</evidence>
<evidence type="ECO:0000259" key="2">
    <source>
        <dbReference type="Pfam" id="PF00144"/>
    </source>
</evidence>
<dbReference type="InterPro" id="IPR050491">
    <property type="entry name" value="AmpC-like"/>
</dbReference>
<feature type="domain" description="Beta-lactamase-related" evidence="2">
    <location>
        <begin position="433"/>
        <end position="748"/>
    </location>
</feature>
<keyword evidence="4" id="KW-1185">Reference proteome</keyword>
<proteinExistence type="predicted"/>
<feature type="signal peptide" evidence="1">
    <location>
        <begin position="1"/>
        <end position="28"/>
    </location>
</feature>
<evidence type="ECO:0000313" key="3">
    <source>
        <dbReference type="EMBL" id="MFC3763497.1"/>
    </source>
</evidence>
<keyword evidence="3" id="KW-0378">Hydrolase</keyword>
<accession>A0ABV7YFW6</accession>
<dbReference type="PANTHER" id="PTHR46825:SF7">
    <property type="entry name" value="D-ALANYL-D-ALANINE CARBOXYPEPTIDASE"/>
    <property type="match status" value="1"/>
</dbReference>
<reference evidence="4" key="1">
    <citation type="journal article" date="2019" name="Int. J. Syst. Evol. Microbiol.">
        <title>The Global Catalogue of Microorganisms (GCM) 10K type strain sequencing project: providing services to taxonomists for standard genome sequencing and annotation.</title>
        <authorList>
            <consortium name="The Broad Institute Genomics Platform"/>
            <consortium name="The Broad Institute Genome Sequencing Center for Infectious Disease"/>
            <person name="Wu L."/>
            <person name="Ma J."/>
        </authorList>
    </citation>
    <scope>NUCLEOTIDE SEQUENCE [LARGE SCALE GENOMIC DNA]</scope>
    <source>
        <strain evidence="4">CGMCC 4.7241</strain>
    </source>
</reference>
<dbReference type="Pfam" id="PF00144">
    <property type="entry name" value="Beta-lactamase"/>
    <property type="match status" value="3"/>
</dbReference>
<sequence length="1103" mass="119981">MKRHRLRTAAAILATLAIASTTVATAHAEQSTPQGQTQLARGLESVVRDGAIGAQGEVRVGNRRIVATAGVADRETRKKMPANGYFRAASNTKTFTATIVLQLVGEGKLSLDDTVERWLPGVVQGNGNDGSRVTVRDLLRQTSGLADFSDDVLALRSEKDYLAHRFDHFELADIAAAAMKRPPNFYPDGKRWKYSNTNYILATMVVEKVTRNDWYTEVQDRILTPLGLANTFPARDYPYLPKPSAHSYERFADGQPLVDVSAFNLSVIKGVGDLITTTEDLTTFFTALAGSKLLKPAQWAEMTKTVKADAFEELLPVGGYRYGLGLSWNPLTCGGGYWGHGGDGAGFTSRTAVTPDGRRATLYTSTTLNTLDQHRKLLRVLDIALCDAPKATAQAAAATTSSYGKTDLAGDLRKVVAAGVTGVQGEVRSGPNSTIVATAGVANVDSHKAMPENGNFRAASHTKTFTATILLQLVGEGRLSLDDTVERWLPGVVKGNGNDGRKVTVRQLLQHTSGIPDYAGDVVPHDAATWQRDRFKHWDLADVVEVAMKHEPSFEPGTKWEYSNTNYALATMIVQKVTGRDWYAELDRRILEPLRLKDTFAPRDNPYLPKPHATGYTRFAENGPLVDTTAFNSSGGKGAGDLVSTTKDLTTFYTALAGGKLLKPQQWTEMTKTVKADAFEDLLPVGGYRYGLGLSWNPLTCGGGYWGHGGDLPGFSSRVGATSDGRSAGVYASTWFDDLEQDRLTLKAIDRALCEAPAPKYGRSAFQNDLDAIHDLGVTGVQGRVDTGKRTLVGESGGVDTDGYFRLGSVTKPMVATVMLQLVAEGKVGLEDTVERWLPGVVKGNGNDGSKVTVRQLLQHTSGIHSYTSELPLDSEQDYYAHRFDHYDSEDLIAIALKHRPDFAPGTRWSYNNTGYVLAGMIIEKVTGNPWDAEVQNRILNKLGMRDTFAPGDYPYLPGTHARGYQQYEENGKLVDVTVYSHSWANAAGAHLTTAADVEKFWHGLLGGRLLKPAQLAEMKKTRPAEEFWDVWPGAGYGLGLMWVPLESGGGYWGHGGDTLGFKTRSGITADGRRSMVLSLSTQLASPESDFLVNRLANRALRP</sequence>
<dbReference type="RefSeq" id="WP_205115527.1">
    <property type="nucleotide sequence ID" value="NZ_JAFBCM010000001.1"/>
</dbReference>
<keyword evidence="1" id="KW-0732">Signal</keyword>
<feature type="domain" description="Beta-lactamase-related" evidence="2">
    <location>
        <begin position="795"/>
        <end position="1095"/>
    </location>
</feature>
<dbReference type="EMBL" id="JBHRZH010000019">
    <property type="protein sequence ID" value="MFC3763497.1"/>
    <property type="molecule type" value="Genomic_DNA"/>
</dbReference>
<comment type="caution">
    <text evidence="3">The sequence shown here is derived from an EMBL/GenBank/DDBJ whole genome shotgun (WGS) entry which is preliminary data.</text>
</comment>
<dbReference type="GO" id="GO:0016787">
    <property type="term" value="F:hydrolase activity"/>
    <property type="evidence" value="ECO:0007669"/>
    <property type="project" value="UniProtKB-KW"/>
</dbReference>
<dbReference type="Proteomes" id="UP001595699">
    <property type="component" value="Unassembled WGS sequence"/>
</dbReference>
<gene>
    <name evidence="3" type="ORF">ACFOUW_21845</name>
</gene>